<reference evidence="1 2" key="1">
    <citation type="journal article" date="2017" name="Elife">
        <title>Extensive horizontal gene transfer in cheese-associated bacteria.</title>
        <authorList>
            <person name="Bonham K.S."/>
            <person name="Wolfe B.E."/>
            <person name="Dutton R.J."/>
        </authorList>
    </citation>
    <scope>NUCLEOTIDE SEQUENCE [LARGE SCALE GENOMIC DNA]</scope>
    <source>
        <strain evidence="1 2">341_9</strain>
    </source>
</reference>
<evidence type="ECO:0000313" key="1">
    <source>
        <dbReference type="EMBL" id="PCC38752.1"/>
    </source>
</evidence>
<dbReference type="Proteomes" id="UP000218598">
    <property type="component" value="Unassembled WGS sequence"/>
</dbReference>
<name>A0A2A3YG53_9MICO</name>
<comment type="caution">
    <text evidence="1">The sequence shown here is derived from an EMBL/GenBank/DDBJ whole genome shotgun (WGS) entry which is preliminary data.</text>
</comment>
<keyword evidence="2" id="KW-1185">Reference proteome</keyword>
<dbReference type="AlphaFoldDB" id="A0A2A3YG53"/>
<dbReference type="RefSeq" id="WP_096164130.1">
    <property type="nucleotide sequence ID" value="NZ_JBQCXU010000041.1"/>
</dbReference>
<protein>
    <submittedName>
        <fullName evidence="1">Uncharacterized protein</fullName>
    </submittedName>
</protein>
<organism evidence="1 2">
    <name type="scientific">Brachybacterium alimentarium</name>
    <dbReference type="NCBI Taxonomy" id="47845"/>
    <lineage>
        <taxon>Bacteria</taxon>
        <taxon>Bacillati</taxon>
        <taxon>Actinomycetota</taxon>
        <taxon>Actinomycetes</taxon>
        <taxon>Micrococcales</taxon>
        <taxon>Dermabacteraceae</taxon>
        <taxon>Brachybacterium</taxon>
    </lineage>
</organism>
<accession>A0A2A3YG53</accession>
<evidence type="ECO:0000313" key="2">
    <source>
        <dbReference type="Proteomes" id="UP000218598"/>
    </source>
</evidence>
<gene>
    <name evidence="1" type="ORF">CIK66_12545</name>
</gene>
<dbReference type="EMBL" id="NRGR01000020">
    <property type="protein sequence ID" value="PCC38752.1"/>
    <property type="molecule type" value="Genomic_DNA"/>
</dbReference>
<sequence length="53" mass="5966">MTADSPMVLLLLLVAAVVAVLMVLVATRRIGAGIEVSRRRRRVHRTNRSRDLR</sequence>
<dbReference type="GeneID" id="95329131"/>
<proteinExistence type="predicted"/>